<keyword evidence="3" id="KW-0804">Transcription</keyword>
<evidence type="ECO:0000256" key="1">
    <source>
        <dbReference type="ARBA" id="ARBA00023015"/>
    </source>
</evidence>
<organism evidence="5 6">
    <name type="scientific">Aequitasia blattaphilus</name>
    <dbReference type="NCBI Taxonomy" id="2949332"/>
    <lineage>
        <taxon>Bacteria</taxon>
        <taxon>Bacillati</taxon>
        <taxon>Bacillota</taxon>
        <taxon>Clostridia</taxon>
        <taxon>Lachnospirales</taxon>
        <taxon>Lachnospiraceae</taxon>
        <taxon>Aequitasia</taxon>
    </lineage>
</organism>
<dbReference type="CDD" id="cd02208">
    <property type="entry name" value="cupin_RmlC-like"/>
    <property type="match status" value="1"/>
</dbReference>
<proteinExistence type="predicted"/>
<comment type="caution">
    <text evidence="5">The sequence shown here is derived from an EMBL/GenBank/DDBJ whole genome shotgun (WGS) entry which is preliminary data.</text>
</comment>
<evidence type="ECO:0000256" key="3">
    <source>
        <dbReference type="ARBA" id="ARBA00023163"/>
    </source>
</evidence>
<dbReference type="SMART" id="SM00342">
    <property type="entry name" value="HTH_ARAC"/>
    <property type="match status" value="1"/>
</dbReference>
<dbReference type="PANTHER" id="PTHR43280">
    <property type="entry name" value="ARAC-FAMILY TRANSCRIPTIONAL REGULATOR"/>
    <property type="match status" value="1"/>
</dbReference>
<dbReference type="RefSeq" id="WP_262067157.1">
    <property type="nucleotide sequence ID" value="NZ_JAMXOD010000025.1"/>
</dbReference>
<protein>
    <submittedName>
        <fullName evidence="5">AraC family transcriptional regulator</fullName>
    </submittedName>
</protein>
<dbReference type="InterPro" id="IPR009057">
    <property type="entry name" value="Homeodomain-like_sf"/>
</dbReference>
<evidence type="ECO:0000256" key="2">
    <source>
        <dbReference type="ARBA" id="ARBA00023125"/>
    </source>
</evidence>
<dbReference type="EMBL" id="JAMZFW010000025">
    <property type="protein sequence ID" value="MCP1103383.1"/>
    <property type="molecule type" value="Genomic_DNA"/>
</dbReference>
<evidence type="ECO:0000313" key="6">
    <source>
        <dbReference type="Proteomes" id="UP001523566"/>
    </source>
</evidence>
<dbReference type="InterPro" id="IPR003313">
    <property type="entry name" value="AraC-bd"/>
</dbReference>
<dbReference type="Pfam" id="PF02311">
    <property type="entry name" value="AraC_binding"/>
    <property type="match status" value="1"/>
</dbReference>
<evidence type="ECO:0000259" key="4">
    <source>
        <dbReference type="PROSITE" id="PS01124"/>
    </source>
</evidence>
<dbReference type="Gene3D" id="2.60.120.10">
    <property type="entry name" value="Jelly Rolls"/>
    <property type="match status" value="1"/>
</dbReference>
<keyword evidence="1" id="KW-0805">Transcription regulation</keyword>
<reference evidence="5 6" key="1">
    <citation type="journal article" date="2022" name="Genome Biol. Evol.">
        <title>Host diet, physiology and behaviors set the stage for Lachnospiraceae cladogenesis.</title>
        <authorList>
            <person name="Vera-Ponce De Leon A."/>
            <person name="Schneider M."/>
            <person name="Jahnes B.C."/>
            <person name="Sadowski V."/>
            <person name="Camuy-Velez L.A."/>
            <person name="Duan J."/>
            <person name="Sabree Z.L."/>
        </authorList>
    </citation>
    <scope>NUCLEOTIDE SEQUENCE [LARGE SCALE GENOMIC DNA]</scope>
    <source>
        <strain evidence="5 6">PAL113</strain>
    </source>
</reference>
<sequence>MQIAVDTTKKERKRHGNDAFPILISPESILRYEQGNFLWHWHTEIEVTLVTEGEMIYEINDSLHHLQKGDILFCNSSALHTGKNHENKVCDYISLTFDPKIIYGYEDSLLYDKYVKPIILNPGISSVLFKPEDKSYQELCNFYHDLLSLDQERAEGYELDMVFIINRIWKIIYQNAFTTLDTPLYDKRNYTRIRTILSYIENHYSEKITLDDIEKELNLCKSECCRIFKRHMKVSIFNFILKYRIEKSLQYLINSEHTIGDIAESVGFNDPNYFAKTFHNIMECSPMQYRKKHIGIMM</sequence>
<dbReference type="Proteomes" id="UP001523566">
    <property type="component" value="Unassembled WGS sequence"/>
</dbReference>
<dbReference type="InterPro" id="IPR037923">
    <property type="entry name" value="HTH-like"/>
</dbReference>
<dbReference type="SUPFAM" id="SSF46689">
    <property type="entry name" value="Homeodomain-like"/>
    <property type="match status" value="2"/>
</dbReference>
<dbReference type="SUPFAM" id="SSF51215">
    <property type="entry name" value="Regulatory protein AraC"/>
    <property type="match status" value="1"/>
</dbReference>
<dbReference type="PROSITE" id="PS01124">
    <property type="entry name" value="HTH_ARAC_FAMILY_2"/>
    <property type="match status" value="1"/>
</dbReference>
<accession>A0ABT1EC47</accession>
<dbReference type="Gene3D" id="1.10.10.60">
    <property type="entry name" value="Homeodomain-like"/>
    <property type="match status" value="2"/>
</dbReference>
<dbReference type="InterPro" id="IPR014710">
    <property type="entry name" value="RmlC-like_jellyroll"/>
</dbReference>
<gene>
    <name evidence="5" type="ORF">NK125_13325</name>
</gene>
<evidence type="ECO:0000313" key="5">
    <source>
        <dbReference type="EMBL" id="MCP1103383.1"/>
    </source>
</evidence>
<dbReference type="Pfam" id="PF12833">
    <property type="entry name" value="HTH_18"/>
    <property type="match status" value="1"/>
</dbReference>
<dbReference type="PANTHER" id="PTHR43280:SF28">
    <property type="entry name" value="HTH-TYPE TRANSCRIPTIONAL ACTIVATOR RHAS"/>
    <property type="match status" value="1"/>
</dbReference>
<keyword evidence="2" id="KW-0238">DNA-binding</keyword>
<keyword evidence="6" id="KW-1185">Reference proteome</keyword>
<dbReference type="InterPro" id="IPR018060">
    <property type="entry name" value="HTH_AraC"/>
</dbReference>
<feature type="domain" description="HTH araC/xylS-type" evidence="4">
    <location>
        <begin position="194"/>
        <end position="292"/>
    </location>
</feature>
<name>A0ABT1EC47_9FIRM</name>